<sequence length="298" mass="32764">MGSPLGDFIRARRDSVQPQSLGMPDWGRRRAPGLRRSDLAARAGVSVEYLTRLEQGRDRNPSVAVVNALADALALDLTERDHLRYLSKITGGECTAHTRPAPPRREVRPSVLRTLGLLEPGIAVVTNRMGDILARTGGFEAVTRGTGLLDAATPNRDAAMQERDAAMQNGDPGTPNLTRYVFTDPRARTFFADWDAVADERAFELWHGPSAAGFEWFTAELAPAAGPEFTRRLNRHVIPRREPWRLHHPSGCELELIRETLELPEDAQQLVVFLPADEATARAVDGLAGRSAGRLRAV</sequence>
<dbReference type="SUPFAM" id="SSF47413">
    <property type="entry name" value="lambda repressor-like DNA-binding domains"/>
    <property type="match status" value="1"/>
</dbReference>
<dbReference type="AlphaFoldDB" id="A0A5N5EFH8"/>
<evidence type="ECO:0000313" key="3">
    <source>
        <dbReference type="Proteomes" id="UP000326907"/>
    </source>
</evidence>
<comment type="caution">
    <text evidence="2">The sequence shown here is derived from an EMBL/GenBank/DDBJ whole genome shotgun (WGS) entry which is preliminary data.</text>
</comment>
<dbReference type="Pfam" id="PF13560">
    <property type="entry name" value="HTH_31"/>
    <property type="match status" value="1"/>
</dbReference>
<proteinExistence type="predicted"/>
<keyword evidence="3" id="KW-1185">Reference proteome</keyword>
<dbReference type="Pfam" id="PF17765">
    <property type="entry name" value="MLTR_LBD"/>
    <property type="match status" value="1"/>
</dbReference>
<dbReference type="RefSeq" id="WP_151512492.1">
    <property type="nucleotide sequence ID" value="NZ_VYUA01000029.1"/>
</dbReference>
<dbReference type="SMART" id="SM00530">
    <property type="entry name" value="HTH_XRE"/>
    <property type="match status" value="1"/>
</dbReference>
<dbReference type="CDD" id="cd00093">
    <property type="entry name" value="HTH_XRE"/>
    <property type="match status" value="1"/>
</dbReference>
<name>A0A5N5EFH8_9ACTN</name>
<accession>A0A5N5EFH8</accession>
<organism evidence="2 3">
    <name type="scientific">Streptomyces arboris</name>
    <dbReference type="NCBI Taxonomy" id="2600619"/>
    <lineage>
        <taxon>Bacteria</taxon>
        <taxon>Bacillati</taxon>
        <taxon>Actinomycetota</taxon>
        <taxon>Actinomycetes</taxon>
        <taxon>Kitasatosporales</taxon>
        <taxon>Streptomycetaceae</taxon>
        <taxon>Streptomyces</taxon>
    </lineage>
</organism>
<dbReference type="EMBL" id="VYUA01000029">
    <property type="protein sequence ID" value="KAB2589536.1"/>
    <property type="molecule type" value="Genomic_DNA"/>
</dbReference>
<reference evidence="2 3" key="1">
    <citation type="submission" date="2019-09" db="EMBL/GenBank/DDBJ databases">
        <authorList>
            <person name="Liu P."/>
        </authorList>
    </citation>
    <scope>NUCLEOTIDE SEQUENCE [LARGE SCALE GENOMIC DNA]</scope>
    <source>
        <strain evidence="2 3">TRM68085</strain>
    </source>
</reference>
<gene>
    <name evidence="2" type="ORF">F5983_26170</name>
</gene>
<protein>
    <submittedName>
        <fullName evidence="2">Helix-turn-helix domain-containing protein</fullName>
    </submittedName>
</protein>
<dbReference type="PANTHER" id="PTHR35010:SF2">
    <property type="entry name" value="BLL4672 PROTEIN"/>
    <property type="match status" value="1"/>
</dbReference>
<dbReference type="Gene3D" id="1.10.260.40">
    <property type="entry name" value="lambda repressor-like DNA-binding domains"/>
    <property type="match status" value="1"/>
</dbReference>
<evidence type="ECO:0000259" key="1">
    <source>
        <dbReference type="PROSITE" id="PS50943"/>
    </source>
</evidence>
<dbReference type="InterPro" id="IPR001387">
    <property type="entry name" value="Cro/C1-type_HTH"/>
</dbReference>
<dbReference type="GO" id="GO:0003677">
    <property type="term" value="F:DNA binding"/>
    <property type="evidence" value="ECO:0007669"/>
    <property type="project" value="InterPro"/>
</dbReference>
<dbReference type="PROSITE" id="PS50943">
    <property type="entry name" value="HTH_CROC1"/>
    <property type="match status" value="1"/>
</dbReference>
<dbReference type="Proteomes" id="UP000326907">
    <property type="component" value="Unassembled WGS sequence"/>
</dbReference>
<dbReference type="InterPro" id="IPR010982">
    <property type="entry name" value="Lambda_DNA-bd_dom_sf"/>
</dbReference>
<dbReference type="Gene3D" id="3.30.450.180">
    <property type="match status" value="1"/>
</dbReference>
<dbReference type="InterPro" id="IPR041413">
    <property type="entry name" value="MLTR_LBD"/>
</dbReference>
<dbReference type="PANTHER" id="PTHR35010">
    <property type="entry name" value="BLL4672 PROTEIN-RELATED"/>
    <property type="match status" value="1"/>
</dbReference>
<evidence type="ECO:0000313" key="2">
    <source>
        <dbReference type="EMBL" id="KAB2589536.1"/>
    </source>
</evidence>
<feature type="domain" description="HTH cro/C1-type" evidence="1">
    <location>
        <begin position="29"/>
        <end position="80"/>
    </location>
</feature>